<accession>A0ABN0R3H5</accession>
<gene>
    <name evidence="1" type="ORF">I551_2067</name>
</gene>
<protein>
    <submittedName>
        <fullName evidence="1">Uncharacterized protein</fullName>
    </submittedName>
</protein>
<sequence length="52" mass="5828">MADGDRAQQFHHDTHAAVEESHGPVGLLYRLGFRVYMLVVHEPGRWAEPVSG</sequence>
<organism evidence="1 2">
    <name type="scientific">Mycobacterium ulcerans str. Harvey</name>
    <dbReference type="NCBI Taxonomy" id="1299332"/>
    <lineage>
        <taxon>Bacteria</taxon>
        <taxon>Bacillati</taxon>
        <taxon>Actinomycetota</taxon>
        <taxon>Actinomycetes</taxon>
        <taxon>Mycobacteriales</taxon>
        <taxon>Mycobacteriaceae</taxon>
        <taxon>Mycobacterium</taxon>
        <taxon>Mycobacterium ulcerans group</taxon>
    </lineage>
</organism>
<evidence type="ECO:0000313" key="2">
    <source>
        <dbReference type="Proteomes" id="UP000020681"/>
    </source>
</evidence>
<name>A0ABN0R3H5_MYCUL</name>
<dbReference type="Proteomes" id="UP000020681">
    <property type="component" value="Unassembled WGS sequence"/>
</dbReference>
<keyword evidence="2" id="KW-1185">Reference proteome</keyword>
<proteinExistence type="predicted"/>
<comment type="caution">
    <text evidence="1">The sequence shown here is derived from an EMBL/GenBank/DDBJ whole genome shotgun (WGS) entry which is preliminary data.</text>
</comment>
<reference evidence="1 2" key="1">
    <citation type="submission" date="2014-01" db="EMBL/GenBank/DDBJ databases">
        <authorList>
            <person name="Dobos K."/>
            <person name="Lenaerts A."/>
            <person name="Ordway D."/>
            <person name="DeGroote M.A."/>
            <person name="Parker T."/>
            <person name="Sizemore C."/>
            <person name="Tallon L.J."/>
            <person name="Sadzewicz L.K."/>
            <person name="Sengamalay N."/>
            <person name="Fraser C.M."/>
            <person name="Hine E."/>
            <person name="Shefchek K.A."/>
            <person name="Das S.P."/>
            <person name="Tettelin H."/>
        </authorList>
    </citation>
    <scope>NUCLEOTIDE SEQUENCE [LARGE SCALE GENOMIC DNA]</scope>
    <source>
        <strain evidence="1 2">Harvey</strain>
    </source>
</reference>
<evidence type="ECO:0000313" key="1">
    <source>
        <dbReference type="EMBL" id="EUA91429.1"/>
    </source>
</evidence>
<dbReference type="EMBL" id="JAOL01000089">
    <property type="protein sequence ID" value="EUA91429.1"/>
    <property type="molecule type" value="Genomic_DNA"/>
</dbReference>